<evidence type="ECO:0000256" key="6">
    <source>
        <dbReference type="ARBA" id="ARBA00023159"/>
    </source>
</evidence>
<organism evidence="10 11">
    <name type="scientific">Actinidia rufa</name>
    <dbReference type="NCBI Taxonomy" id="165716"/>
    <lineage>
        <taxon>Eukaryota</taxon>
        <taxon>Viridiplantae</taxon>
        <taxon>Streptophyta</taxon>
        <taxon>Embryophyta</taxon>
        <taxon>Tracheophyta</taxon>
        <taxon>Spermatophyta</taxon>
        <taxon>Magnoliopsida</taxon>
        <taxon>eudicotyledons</taxon>
        <taxon>Gunneridae</taxon>
        <taxon>Pentapetalae</taxon>
        <taxon>asterids</taxon>
        <taxon>Ericales</taxon>
        <taxon>Actinidiaceae</taxon>
        <taxon>Actinidia</taxon>
    </lineage>
</organism>
<dbReference type="AlphaFoldDB" id="A0A7J0DWH4"/>
<dbReference type="CDD" id="cd00018">
    <property type="entry name" value="AP2"/>
    <property type="match status" value="1"/>
</dbReference>
<keyword evidence="5" id="KW-0238">DNA-binding</keyword>
<dbReference type="GO" id="GO:0000976">
    <property type="term" value="F:transcription cis-regulatory region binding"/>
    <property type="evidence" value="ECO:0007669"/>
    <property type="project" value="UniProtKB-ARBA"/>
</dbReference>
<dbReference type="InterPro" id="IPR036955">
    <property type="entry name" value="AP2/ERF_dom_sf"/>
</dbReference>
<proteinExistence type="predicted"/>
<evidence type="ECO:0000256" key="1">
    <source>
        <dbReference type="ARBA" id="ARBA00004123"/>
    </source>
</evidence>
<evidence type="ECO:0000313" key="10">
    <source>
        <dbReference type="EMBL" id="GFS43942.1"/>
    </source>
</evidence>
<evidence type="ECO:0000256" key="8">
    <source>
        <dbReference type="ARBA" id="ARBA00023242"/>
    </source>
</evidence>
<keyword evidence="11" id="KW-1185">Reference proteome</keyword>
<evidence type="ECO:0000256" key="7">
    <source>
        <dbReference type="ARBA" id="ARBA00023163"/>
    </source>
</evidence>
<evidence type="ECO:0000256" key="5">
    <source>
        <dbReference type="ARBA" id="ARBA00023125"/>
    </source>
</evidence>
<dbReference type="InterPro" id="IPR044808">
    <property type="entry name" value="ERF_plant"/>
</dbReference>
<keyword evidence="7" id="KW-0804">Transcription</keyword>
<keyword evidence="4" id="KW-0805">Transcription regulation</keyword>
<comment type="caution">
    <text evidence="10">The sequence shown here is derived from an EMBL/GenBank/DDBJ whole genome shotgun (WGS) entry which is preliminary data.</text>
</comment>
<comment type="subcellular location">
    <subcellularLocation>
        <location evidence="1">Nucleus</location>
    </subcellularLocation>
</comment>
<evidence type="ECO:0000256" key="4">
    <source>
        <dbReference type="ARBA" id="ARBA00023015"/>
    </source>
</evidence>
<keyword evidence="2" id="KW-0936">Ethylene signaling pathway</keyword>
<dbReference type="GO" id="GO:0003700">
    <property type="term" value="F:DNA-binding transcription factor activity"/>
    <property type="evidence" value="ECO:0007669"/>
    <property type="project" value="InterPro"/>
</dbReference>
<protein>
    <submittedName>
        <fullName evidence="10">Ethylene responsive element binding factor 2</fullName>
    </submittedName>
</protein>
<dbReference type="GO" id="GO:0005634">
    <property type="term" value="C:nucleus"/>
    <property type="evidence" value="ECO:0007669"/>
    <property type="project" value="UniProtKB-SubCell"/>
</dbReference>
<dbReference type="PANTHER" id="PTHR31190:SF499">
    <property type="entry name" value="ETHYLENE-RESPONSIVE TRANSCRIPTION FACTOR ERF105"/>
    <property type="match status" value="1"/>
</dbReference>
<evidence type="ECO:0000256" key="2">
    <source>
        <dbReference type="ARBA" id="ARBA00022745"/>
    </source>
</evidence>
<evidence type="ECO:0000256" key="3">
    <source>
        <dbReference type="ARBA" id="ARBA00022821"/>
    </source>
</evidence>
<dbReference type="Pfam" id="PF00847">
    <property type="entry name" value="AP2"/>
    <property type="match status" value="1"/>
</dbReference>
<dbReference type="SMART" id="SM00380">
    <property type="entry name" value="AP2"/>
    <property type="match status" value="1"/>
</dbReference>
<evidence type="ECO:0000259" key="9">
    <source>
        <dbReference type="PROSITE" id="PS51032"/>
    </source>
</evidence>
<dbReference type="EMBL" id="BJWL01000430">
    <property type="protein sequence ID" value="GFS43942.1"/>
    <property type="molecule type" value="Genomic_DNA"/>
</dbReference>
<dbReference type="Gene3D" id="3.30.730.10">
    <property type="entry name" value="AP2/ERF domain"/>
    <property type="match status" value="1"/>
</dbReference>
<dbReference type="GO" id="GO:0009873">
    <property type="term" value="P:ethylene-activated signaling pathway"/>
    <property type="evidence" value="ECO:0007669"/>
    <property type="project" value="UniProtKB-KW"/>
</dbReference>
<dbReference type="PROSITE" id="PS51032">
    <property type="entry name" value="AP2_ERF"/>
    <property type="match status" value="1"/>
</dbReference>
<dbReference type="Proteomes" id="UP000585474">
    <property type="component" value="Unassembled WGS sequence"/>
</dbReference>
<dbReference type="InterPro" id="IPR001471">
    <property type="entry name" value="AP2/ERF_dom"/>
</dbReference>
<dbReference type="PANTHER" id="PTHR31190">
    <property type="entry name" value="DNA-BINDING DOMAIN"/>
    <property type="match status" value="1"/>
</dbReference>
<gene>
    <name evidence="10" type="ORF">Acr_00g0087850</name>
</gene>
<accession>A0A7J0DWH4</accession>
<reference evidence="11" key="1">
    <citation type="submission" date="2019-07" db="EMBL/GenBank/DDBJ databases">
        <title>De Novo Assembly of kiwifruit Actinidia rufa.</title>
        <authorList>
            <person name="Sugita-Konishi S."/>
            <person name="Sato K."/>
            <person name="Mori E."/>
            <person name="Abe Y."/>
            <person name="Kisaki G."/>
            <person name="Hamano K."/>
            <person name="Suezawa K."/>
            <person name="Otani M."/>
            <person name="Fukuda T."/>
            <person name="Manabe T."/>
            <person name="Gomi K."/>
            <person name="Tabuchi M."/>
            <person name="Akimitsu K."/>
            <person name="Kataoka I."/>
        </authorList>
    </citation>
    <scope>NUCLEOTIDE SEQUENCE [LARGE SCALE GENOMIC DNA]</scope>
    <source>
        <strain evidence="11">cv. Fuchu</strain>
    </source>
</reference>
<dbReference type="OrthoDB" id="674504at2759"/>
<keyword evidence="8" id="KW-0539">Nucleus</keyword>
<dbReference type="GO" id="GO:0006952">
    <property type="term" value="P:defense response"/>
    <property type="evidence" value="ECO:0007669"/>
    <property type="project" value="UniProtKB-KW"/>
</dbReference>
<evidence type="ECO:0000313" key="11">
    <source>
        <dbReference type="Proteomes" id="UP000585474"/>
    </source>
</evidence>
<name>A0A7J0DWH4_9ERIC</name>
<keyword evidence="6" id="KW-0010">Activator</keyword>
<dbReference type="PRINTS" id="PR00367">
    <property type="entry name" value="ETHRSPELEMNT"/>
</dbReference>
<sequence length="289" mass="32874">MSTPDEFSALALIRQHLFGEFSPVTDLSHTPSFSTTHYCTIRDSKNSSSQSDSFCSQTASSDCLNFNELNNTKIFDHVSDSMNYEPNHDLFEFQSKPQIIDLTTPKVFHHTKIFDSASDSILFEGNHHDIIEFELKPQAINLATPKALNSNNQSSSASRSKRSLKIDLAPVKKFEWLNFREPTKIAVSVEKPSIADERKHYRGVRRRQWGKFVAEIRDPKRRGSRVWLGTFDTEIEAARAYDQAAFKMRGTKAILNFPLQAGKLCPSGASLNGGMKRCREVEERPEKRR</sequence>
<dbReference type="SUPFAM" id="SSF54171">
    <property type="entry name" value="DNA-binding domain"/>
    <property type="match status" value="1"/>
</dbReference>
<feature type="domain" description="AP2/ERF" evidence="9">
    <location>
        <begin position="200"/>
        <end position="258"/>
    </location>
</feature>
<keyword evidence="3" id="KW-0611">Plant defense</keyword>
<dbReference type="InterPro" id="IPR016177">
    <property type="entry name" value="DNA-bd_dom_sf"/>
</dbReference>
<dbReference type="FunFam" id="3.30.730.10:FF:000001">
    <property type="entry name" value="Ethylene-responsive transcription factor 2"/>
    <property type="match status" value="1"/>
</dbReference>